<accession>A0A3S4BJT9</accession>
<evidence type="ECO:0000313" key="3">
    <source>
        <dbReference type="Proteomes" id="UP000289323"/>
    </source>
</evidence>
<name>A0A3S4BJT9_9PEZI</name>
<evidence type="ECO:0000313" key="2">
    <source>
        <dbReference type="EMBL" id="SPQ22118.1"/>
    </source>
</evidence>
<proteinExistence type="predicted"/>
<evidence type="ECO:0000256" key="1">
    <source>
        <dbReference type="SAM" id="MobiDB-lite"/>
    </source>
</evidence>
<feature type="region of interest" description="Disordered" evidence="1">
    <location>
        <begin position="122"/>
        <end position="149"/>
    </location>
</feature>
<sequence>MSHSPSQQVNGGEAFAPMADPTNTLATSNPSGTRRGSPSAFVSPAPALVHAAPPVAAPPSLLLPSPPLPSPHPSLRQSHQPFPQPPSSLLPPPLPLAYISLSASGPTVFDWLQVLSGLAAPPAAADPAVELEDPEPVAVPECDASSSTT</sequence>
<dbReference type="EMBL" id="OUUZ01000008">
    <property type="protein sequence ID" value="SPQ22118.1"/>
    <property type="molecule type" value="Genomic_DNA"/>
</dbReference>
<protein>
    <submittedName>
        <fullName evidence="2">8c93496d-e0f5-4b28-913f-91ba39e3be37</fullName>
    </submittedName>
</protein>
<feature type="region of interest" description="Disordered" evidence="1">
    <location>
        <begin position="55"/>
        <end position="89"/>
    </location>
</feature>
<gene>
    <name evidence="2" type="ORF">TT172_LOCUS4537</name>
</gene>
<feature type="compositionally biased region" description="Polar residues" evidence="1">
    <location>
        <begin position="1"/>
        <end position="10"/>
    </location>
</feature>
<dbReference type="AlphaFoldDB" id="A0A3S4BJT9"/>
<feature type="region of interest" description="Disordered" evidence="1">
    <location>
        <begin position="1"/>
        <end position="42"/>
    </location>
</feature>
<organism evidence="2 3">
    <name type="scientific">Thermothielavioides terrestris</name>
    <dbReference type="NCBI Taxonomy" id="2587410"/>
    <lineage>
        <taxon>Eukaryota</taxon>
        <taxon>Fungi</taxon>
        <taxon>Dikarya</taxon>
        <taxon>Ascomycota</taxon>
        <taxon>Pezizomycotina</taxon>
        <taxon>Sordariomycetes</taxon>
        <taxon>Sordariomycetidae</taxon>
        <taxon>Sordariales</taxon>
        <taxon>Chaetomiaceae</taxon>
        <taxon>Thermothielavioides</taxon>
    </lineage>
</organism>
<dbReference type="Proteomes" id="UP000289323">
    <property type="component" value="Unassembled WGS sequence"/>
</dbReference>
<feature type="compositionally biased region" description="Polar residues" evidence="1">
    <location>
        <begin position="21"/>
        <end position="36"/>
    </location>
</feature>
<reference evidence="2 3" key="1">
    <citation type="submission" date="2018-04" db="EMBL/GenBank/DDBJ databases">
        <authorList>
            <person name="Huttner S."/>
            <person name="Dainat J."/>
        </authorList>
    </citation>
    <scope>NUCLEOTIDE SEQUENCE [LARGE SCALE GENOMIC DNA]</scope>
</reference>